<keyword evidence="2" id="KW-1185">Reference proteome</keyword>
<sequence>MRGRDGQIILRHEASGHRQHLLLSTPGSNKLTVGEVAGETAAECAAVCCCPCGVLSLLILAIFRYPVNTYRRLLRKRKLQRLLKKRRDALVAPGQQRGRRCSYRCSGRETPHAQWMKEEEEEAADSTREKEVMELEKEMWDQFCNTGFWRSNSQRACGGSNDNV</sequence>
<proteinExistence type="predicted"/>
<dbReference type="PANTHER" id="PTHR33264">
    <property type="entry name" value="EXPRESSED PROTEIN"/>
    <property type="match status" value="1"/>
</dbReference>
<evidence type="ECO:0000313" key="2">
    <source>
        <dbReference type="Proteomes" id="UP000594263"/>
    </source>
</evidence>
<dbReference type="PANTHER" id="PTHR33264:SF8">
    <property type="entry name" value="EXPRESSED PROTEIN"/>
    <property type="match status" value="1"/>
</dbReference>
<organism evidence="1 2">
    <name type="scientific">Kalanchoe fedtschenkoi</name>
    <name type="common">Lavender scallops</name>
    <name type="synonym">South American air plant</name>
    <dbReference type="NCBI Taxonomy" id="63787"/>
    <lineage>
        <taxon>Eukaryota</taxon>
        <taxon>Viridiplantae</taxon>
        <taxon>Streptophyta</taxon>
        <taxon>Embryophyta</taxon>
        <taxon>Tracheophyta</taxon>
        <taxon>Spermatophyta</taxon>
        <taxon>Magnoliopsida</taxon>
        <taxon>eudicotyledons</taxon>
        <taxon>Gunneridae</taxon>
        <taxon>Pentapetalae</taxon>
        <taxon>Saxifragales</taxon>
        <taxon>Crassulaceae</taxon>
        <taxon>Kalanchoe</taxon>
    </lineage>
</organism>
<name>A0A7N0TA51_KALFE</name>
<accession>A0A7N0TA51</accession>
<evidence type="ECO:0000313" key="1">
    <source>
        <dbReference type="EnsemblPlants" id="Kaladp0030s0009.1.v1.1.CDS.1"/>
    </source>
</evidence>
<dbReference type="Gramene" id="Kaladp0030s0009.1.v1.1">
    <property type="protein sequence ID" value="Kaladp0030s0009.1.v1.1.CDS.1"/>
    <property type="gene ID" value="Kaladp0030s0009.v1.1"/>
</dbReference>
<dbReference type="OMA" id="HGCEERE"/>
<protein>
    <recommendedName>
        <fullName evidence="3">Pollen preferential protein</fullName>
    </recommendedName>
</protein>
<dbReference type="EnsemblPlants" id="Kaladp0030s0009.1.v1.1">
    <property type="protein sequence ID" value="Kaladp0030s0009.1.v1.1.CDS.1"/>
    <property type="gene ID" value="Kaladp0030s0009.v1.1"/>
</dbReference>
<evidence type="ECO:0008006" key="3">
    <source>
        <dbReference type="Google" id="ProtNLM"/>
    </source>
</evidence>
<reference evidence="1" key="1">
    <citation type="submission" date="2021-01" db="UniProtKB">
        <authorList>
            <consortium name="EnsemblPlants"/>
        </authorList>
    </citation>
    <scope>IDENTIFICATION</scope>
</reference>
<dbReference type="Proteomes" id="UP000594263">
    <property type="component" value="Unplaced"/>
</dbReference>
<dbReference type="AlphaFoldDB" id="A0A7N0TA51"/>